<dbReference type="PANTHER" id="PTHR36369">
    <property type="entry name" value="TRANSMEMBRANE PROTEIN"/>
    <property type="match status" value="1"/>
</dbReference>
<name>A0AAQ3QTA3_9LILI</name>
<protein>
    <submittedName>
        <fullName evidence="3">Uncharacterized protein</fullName>
    </submittedName>
</protein>
<evidence type="ECO:0000313" key="4">
    <source>
        <dbReference type="Proteomes" id="UP001327560"/>
    </source>
</evidence>
<evidence type="ECO:0000256" key="2">
    <source>
        <dbReference type="SAM" id="Phobius"/>
    </source>
</evidence>
<proteinExistence type="predicted"/>
<dbReference type="EMBL" id="CP136898">
    <property type="protein sequence ID" value="WOL19830.1"/>
    <property type="molecule type" value="Genomic_DNA"/>
</dbReference>
<feature type="region of interest" description="Disordered" evidence="1">
    <location>
        <begin position="65"/>
        <end position="95"/>
    </location>
</feature>
<dbReference type="PANTHER" id="PTHR36369:SF1">
    <property type="entry name" value="TRANSMEMBRANE PROTEIN"/>
    <property type="match status" value="1"/>
</dbReference>
<keyword evidence="2" id="KW-0812">Transmembrane</keyword>
<reference evidence="3 4" key="1">
    <citation type="submission" date="2023-10" db="EMBL/GenBank/DDBJ databases">
        <title>Chromosome-scale genome assembly provides insights into flower coloration mechanisms of Canna indica.</title>
        <authorList>
            <person name="Li C."/>
        </authorList>
    </citation>
    <scope>NUCLEOTIDE SEQUENCE [LARGE SCALE GENOMIC DNA]</scope>
    <source>
        <tissue evidence="3">Flower</tissue>
    </source>
</reference>
<gene>
    <name evidence="3" type="ORF">Cni_G28632</name>
</gene>
<keyword evidence="4" id="KW-1185">Reference proteome</keyword>
<dbReference type="AlphaFoldDB" id="A0AAQ3QTA3"/>
<feature type="transmembrane region" description="Helical" evidence="2">
    <location>
        <begin position="20"/>
        <end position="45"/>
    </location>
</feature>
<keyword evidence="2" id="KW-1133">Transmembrane helix</keyword>
<evidence type="ECO:0000256" key="1">
    <source>
        <dbReference type="SAM" id="MobiDB-lite"/>
    </source>
</evidence>
<organism evidence="3 4">
    <name type="scientific">Canna indica</name>
    <name type="common">Indian-shot</name>
    <dbReference type="NCBI Taxonomy" id="4628"/>
    <lineage>
        <taxon>Eukaryota</taxon>
        <taxon>Viridiplantae</taxon>
        <taxon>Streptophyta</taxon>
        <taxon>Embryophyta</taxon>
        <taxon>Tracheophyta</taxon>
        <taxon>Spermatophyta</taxon>
        <taxon>Magnoliopsida</taxon>
        <taxon>Liliopsida</taxon>
        <taxon>Zingiberales</taxon>
        <taxon>Cannaceae</taxon>
        <taxon>Canna</taxon>
    </lineage>
</organism>
<keyword evidence="2" id="KW-0472">Membrane</keyword>
<sequence>MDLLEVPFEEAALRLYSLPGTAAAGSSAWACAAAVIAAVVGLWGIRTVGSKSDVSPLLLSCSPASPPSPPLLDPVVSTEPHAAPAPEDDRKGRGPIAPLAGFRVEEASGAKKARYTAYYLAGSCDDCGVVEEEECEDDREDDGGIQSGARLWATAAWDGDWRWEELTAARRRWDLGWYRFQDMTALDGSVVRLWDGGLTARTQKLFMEG</sequence>
<dbReference type="Proteomes" id="UP001327560">
    <property type="component" value="Chromosome 9"/>
</dbReference>
<accession>A0AAQ3QTA3</accession>
<evidence type="ECO:0000313" key="3">
    <source>
        <dbReference type="EMBL" id="WOL19830.1"/>
    </source>
</evidence>